<dbReference type="Proteomes" id="UP000515158">
    <property type="component" value="Unplaced"/>
</dbReference>
<name>A0A6P9ADR7_THRPL</name>
<dbReference type="AlphaFoldDB" id="A0A6P9ADR7"/>
<feature type="region of interest" description="Disordered" evidence="6">
    <location>
        <begin position="360"/>
        <end position="401"/>
    </location>
</feature>
<evidence type="ECO:0000256" key="1">
    <source>
        <dbReference type="ARBA" id="ARBA00004613"/>
    </source>
</evidence>
<comment type="subcellular location">
    <subcellularLocation>
        <location evidence="1">Secreted</location>
    </subcellularLocation>
</comment>
<evidence type="ECO:0000256" key="7">
    <source>
        <dbReference type="SAM" id="SignalP"/>
    </source>
</evidence>
<evidence type="ECO:0000313" key="9">
    <source>
        <dbReference type="Proteomes" id="UP000515158"/>
    </source>
</evidence>
<evidence type="ECO:0000313" key="10">
    <source>
        <dbReference type="RefSeq" id="XP_034255499.1"/>
    </source>
</evidence>
<accession>A0A6P9ADR7</accession>
<dbReference type="KEGG" id="tpal:117653743"/>
<keyword evidence="9" id="KW-1185">Reference proteome</keyword>
<feature type="compositionally biased region" description="Polar residues" evidence="6">
    <location>
        <begin position="360"/>
        <end position="374"/>
    </location>
</feature>
<keyword evidence="2" id="KW-0964">Secreted</keyword>
<sequence>MMSQASWLLLLGLASFANSVMESSKVRPYVHTQETFVDQCTPVPTWTIGGDRAISLIGQNITVIALLNSSRPFGRQQAAMLNLLRNRFYLAGFPAINFMVINSMLGSENSELLQHEAPSIPVYQEQSSEPVKDILGVGNDHILVLDRCGRIAYQVISPFSKLTHPYVKAAILSTYKDNPCGLCKKAQNVTPVAEEGKAGQTLASDTTDLVQCQFKVCNDHKTDLRLYTGQESNANGNETNTKEAQRLQEVTKERENGNGLPGSFKHNTEASESQEILQMHNTTLNLGDTDSLERSTEPRKRDQKTSEPEGQKLEVIANGEHVKIYNNSQMPKPEDGQSQLGSQDYLGHIKNWDWSENQNQSIMSGGSIKSTEQSVEVVHQENHSKEKKKRKKRKRKGKGTPAYCASLDCSQSSNNDLLQNSNSYEASDTSMEKLVNETQKLFDWYQQQIENGEEEYERTNILKVKIIDHYRKLLPWLNFKLAPKADNSQA</sequence>
<dbReference type="GO" id="GO:0001887">
    <property type="term" value="P:selenium compound metabolic process"/>
    <property type="evidence" value="ECO:0007669"/>
    <property type="project" value="TreeGrafter"/>
</dbReference>
<reference evidence="10" key="1">
    <citation type="submission" date="2025-08" db="UniProtKB">
        <authorList>
            <consortium name="RefSeq"/>
        </authorList>
    </citation>
    <scope>IDENTIFICATION</scope>
    <source>
        <tissue evidence="10">Total insect</tissue>
    </source>
</reference>
<dbReference type="InParanoid" id="A0A6P9ADR7"/>
<feature type="domain" description="Selenoprotein P N-terminal" evidence="8">
    <location>
        <begin position="39"/>
        <end position="223"/>
    </location>
</feature>
<dbReference type="GO" id="GO:0008430">
    <property type="term" value="F:selenium binding"/>
    <property type="evidence" value="ECO:0007669"/>
    <property type="project" value="InterPro"/>
</dbReference>
<dbReference type="OrthoDB" id="6134775at2759"/>
<feature type="signal peptide" evidence="7">
    <location>
        <begin position="1"/>
        <end position="19"/>
    </location>
</feature>
<dbReference type="InterPro" id="IPR007671">
    <property type="entry name" value="Selenoprotein-P_N"/>
</dbReference>
<evidence type="ECO:0000259" key="8">
    <source>
        <dbReference type="Pfam" id="PF04592"/>
    </source>
</evidence>
<dbReference type="PANTHER" id="PTHR10105:SF2">
    <property type="entry name" value="AGAP003297-PA"/>
    <property type="match status" value="1"/>
</dbReference>
<feature type="compositionally biased region" description="Basic and acidic residues" evidence="6">
    <location>
        <begin position="291"/>
        <end position="312"/>
    </location>
</feature>
<evidence type="ECO:0000256" key="6">
    <source>
        <dbReference type="SAM" id="MobiDB-lite"/>
    </source>
</evidence>
<dbReference type="InterPro" id="IPR037941">
    <property type="entry name" value="SeP"/>
</dbReference>
<dbReference type="GO" id="GO:0005576">
    <property type="term" value="C:extracellular region"/>
    <property type="evidence" value="ECO:0007669"/>
    <property type="project" value="UniProtKB-SubCell"/>
</dbReference>
<feature type="region of interest" description="Disordered" evidence="6">
    <location>
        <begin position="282"/>
        <end position="317"/>
    </location>
</feature>
<dbReference type="GeneID" id="117653743"/>
<gene>
    <name evidence="10" type="primary">LOC117653743</name>
</gene>
<dbReference type="Pfam" id="PF04592">
    <property type="entry name" value="SelP_N"/>
    <property type="match status" value="1"/>
</dbReference>
<protein>
    <submittedName>
        <fullName evidence="10">Selenoprotein P-like</fullName>
    </submittedName>
</protein>
<dbReference type="PANTHER" id="PTHR10105">
    <property type="entry name" value="SELENOPROTEIN P"/>
    <property type="match status" value="1"/>
</dbReference>
<keyword evidence="5" id="KW-0325">Glycoprotein</keyword>
<dbReference type="RefSeq" id="XP_034255499.1">
    <property type="nucleotide sequence ID" value="XM_034399608.1"/>
</dbReference>
<evidence type="ECO:0000256" key="5">
    <source>
        <dbReference type="ARBA" id="ARBA00023180"/>
    </source>
</evidence>
<keyword evidence="4" id="KW-0712">Selenocysteine</keyword>
<feature type="chain" id="PRO_5027583696" evidence="7">
    <location>
        <begin position="20"/>
        <end position="490"/>
    </location>
</feature>
<organism evidence="10">
    <name type="scientific">Thrips palmi</name>
    <name type="common">Melon thrips</name>
    <dbReference type="NCBI Taxonomy" id="161013"/>
    <lineage>
        <taxon>Eukaryota</taxon>
        <taxon>Metazoa</taxon>
        <taxon>Ecdysozoa</taxon>
        <taxon>Arthropoda</taxon>
        <taxon>Hexapoda</taxon>
        <taxon>Insecta</taxon>
        <taxon>Pterygota</taxon>
        <taxon>Neoptera</taxon>
        <taxon>Paraneoptera</taxon>
        <taxon>Thysanoptera</taxon>
        <taxon>Terebrantia</taxon>
        <taxon>Thripoidea</taxon>
        <taxon>Thripidae</taxon>
        <taxon>Thrips</taxon>
    </lineage>
</organism>
<evidence type="ECO:0000256" key="2">
    <source>
        <dbReference type="ARBA" id="ARBA00022525"/>
    </source>
</evidence>
<keyword evidence="3 7" id="KW-0732">Signal</keyword>
<evidence type="ECO:0000256" key="4">
    <source>
        <dbReference type="ARBA" id="ARBA00022933"/>
    </source>
</evidence>
<feature type="compositionally biased region" description="Basic residues" evidence="6">
    <location>
        <begin position="385"/>
        <end position="398"/>
    </location>
</feature>
<evidence type="ECO:0000256" key="3">
    <source>
        <dbReference type="ARBA" id="ARBA00022729"/>
    </source>
</evidence>
<proteinExistence type="predicted"/>